<dbReference type="KEGG" id="bkw:BkAM31D_19530"/>
<feature type="transmembrane region" description="Helical" evidence="1">
    <location>
        <begin position="179"/>
        <end position="200"/>
    </location>
</feature>
<dbReference type="EMBL" id="CP020814">
    <property type="protein sequence ID" value="ARK31849.1"/>
    <property type="molecule type" value="Genomic_DNA"/>
</dbReference>
<feature type="transmembrane region" description="Helical" evidence="1">
    <location>
        <begin position="154"/>
        <end position="173"/>
    </location>
</feature>
<keyword evidence="1" id="KW-0472">Membrane</keyword>
<dbReference type="Proteomes" id="UP000193006">
    <property type="component" value="Chromosome"/>
</dbReference>
<accession>A0A1X9MEI1</accession>
<feature type="transmembrane region" description="Helical" evidence="1">
    <location>
        <begin position="253"/>
        <end position="274"/>
    </location>
</feature>
<dbReference type="STRING" id="199441.BkAM31D_19530"/>
<evidence type="ECO:0000313" key="3">
    <source>
        <dbReference type="Proteomes" id="UP000193006"/>
    </source>
</evidence>
<keyword evidence="3" id="KW-1185">Reference proteome</keyword>
<gene>
    <name evidence="2" type="ORF">BkAM31D_19530</name>
</gene>
<keyword evidence="1" id="KW-0812">Transmembrane</keyword>
<proteinExistence type="predicted"/>
<evidence type="ECO:0000313" key="2">
    <source>
        <dbReference type="EMBL" id="ARK31849.1"/>
    </source>
</evidence>
<dbReference type="AlphaFoldDB" id="A0A1X9MEI1"/>
<dbReference type="RefSeq" id="WP_066156277.1">
    <property type="nucleotide sequence ID" value="NZ_CP020814.1"/>
</dbReference>
<reference evidence="2 3" key="1">
    <citation type="submission" date="2017-04" db="EMBL/GenBank/DDBJ databases">
        <title>Bacillus krulwichiae AM31D Genome sequencing and assembly.</title>
        <authorList>
            <person name="Krulwich T.A."/>
            <person name="Anastor L."/>
            <person name="Ehrlich R."/>
            <person name="Ehrlich G.D."/>
            <person name="Janto B."/>
        </authorList>
    </citation>
    <scope>NUCLEOTIDE SEQUENCE [LARGE SCALE GENOMIC DNA]</scope>
    <source>
        <strain evidence="2 3">AM31D</strain>
    </source>
</reference>
<feature type="transmembrane region" description="Helical" evidence="1">
    <location>
        <begin position="212"/>
        <end position="233"/>
    </location>
</feature>
<sequence>MSVAEGLKLELNANSGSGQSYIKIRKNFTESTTIKGTTSNELFNKPQGVIRENSSYYYLSYGQVTTKNLIVFPKQSMTVDGTTGYKAETPLTKVEETVEKPSLPANNWNKISRWVNTLSTNLKPKVGATQMSVYIPTPLLLFHKEFVASFKEDILLKLVMASTFTSFLAYSGISIEQIIGGFIFYFALVIIDAFLAILPGNVKEGTEKDHKLSAKLFMFITNTMAIIGAFAGHNALKYWVSDPNALQTIGVNFHYGVIGWVVGIYVIRITKYVARANKTKIPQSLTNFFNK</sequence>
<protein>
    <submittedName>
        <fullName evidence="2">Uncharacterized protein</fullName>
    </submittedName>
</protein>
<keyword evidence="1" id="KW-1133">Transmembrane helix</keyword>
<organism evidence="2 3">
    <name type="scientific">Halalkalibacter krulwichiae</name>
    <dbReference type="NCBI Taxonomy" id="199441"/>
    <lineage>
        <taxon>Bacteria</taxon>
        <taxon>Bacillati</taxon>
        <taxon>Bacillota</taxon>
        <taxon>Bacilli</taxon>
        <taxon>Bacillales</taxon>
        <taxon>Bacillaceae</taxon>
        <taxon>Halalkalibacter</taxon>
    </lineage>
</organism>
<evidence type="ECO:0000256" key="1">
    <source>
        <dbReference type="SAM" id="Phobius"/>
    </source>
</evidence>
<name>A0A1X9MEI1_9BACI</name>